<protein>
    <submittedName>
        <fullName evidence="2">Uncharacterized protein</fullName>
    </submittedName>
</protein>
<dbReference type="EMBL" id="JBHFFA010000003">
    <property type="protein sequence ID" value="KAL2634608.1"/>
    <property type="molecule type" value="Genomic_DNA"/>
</dbReference>
<dbReference type="AlphaFoldDB" id="A0ABD1YV23"/>
<dbReference type="Proteomes" id="UP001605036">
    <property type="component" value="Unassembled WGS sequence"/>
</dbReference>
<name>A0ABD1YV23_9MARC</name>
<feature type="region of interest" description="Disordered" evidence="1">
    <location>
        <begin position="73"/>
        <end position="104"/>
    </location>
</feature>
<evidence type="ECO:0000313" key="2">
    <source>
        <dbReference type="EMBL" id="KAL2634608.1"/>
    </source>
</evidence>
<comment type="caution">
    <text evidence="2">The sequence shown here is derived from an EMBL/GenBank/DDBJ whole genome shotgun (WGS) entry which is preliminary data.</text>
</comment>
<accession>A0ABD1YV23</accession>
<organism evidence="2 3">
    <name type="scientific">Riccia fluitans</name>
    <dbReference type="NCBI Taxonomy" id="41844"/>
    <lineage>
        <taxon>Eukaryota</taxon>
        <taxon>Viridiplantae</taxon>
        <taxon>Streptophyta</taxon>
        <taxon>Embryophyta</taxon>
        <taxon>Marchantiophyta</taxon>
        <taxon>Marchantiopsida</taxon>
        <taxon>Marchantiidae</taxon>
        <taxon>Marchantiales</taxon>
        <taxon>Ricciaceae</taxon>
        <taxon>Riccia</taxon>
    </lineage>
</organism>
<feature type="compositionally biased region" description="Basic and acidic residues" evidence="1">
    <location>
        <begin position="73"/>
        <end position="86"/>
    </location>
</feature>
<gene>
    <name evidence="2" type="ORF">R1flu_006087</name>
</gene>
<evidence type="ECO:0000256" key="1">
    <source>
        <dbReference type="SAM" id="MobiDB-lite"/>
    </source>
</evidence>
<keyword evidence="3" id="KW-1185">Reference proteome</keyword>
<proteinExistence type="predicted"/>
<sequence length="104" mass="11348">MFVEGGQGSEESKSSYGNQISNSLAPGWTTLVTVKLPETSGSFVHIKGAKSQNMITMFLRCRKGVASISSLTRESHKAWKHSESREHRKGGLVHESNLEANLSS</sequence>
<reference evidence="2 3" key="1">
    <citation type="submission" date="2024-09" db="EMBL/GenBank/DDBJ databases">
        <title>Chromosome-scale assembly of Riccia fluitans.</title>
        <authorList>
            <person name="Paukszto L."/>
            <person name="Sawicki J."/>
            <person name="Karawczyk K."/>
            <person name="Piernik-Szablinska J."/>
            <person name="Szczecinska M."/>
            <person name="Mazdziarz M."/>
        </authorList>
    </citation>
    <scope>NUCLEOTIDE SEQUENCE [LARGE SCALE GENOMIC DNA]</scope>
    <source>
        <strain evidence="2">Rf_01</strain>
        <tissue evidence="2">Aerial parts of the thallus</tissue>
    </source>
</reference>
<feature type="region of interest" description="Disordered" evidence="1">
    <location>
        <begin position="1"/>
        <end position="23"/>
    </location>
</feature>
<evidence type="ECO:0000313" key="3">
    <source>
        <dbReference type="Proteomes" id="UP001605036"/>
    </source>
</evidence>